<dbReference type="STRING" id="313628.LNTAR_20553"/>
<proteinExistence type="predicted"/>
<dbReference type="InterPro" id="IPR001173">
    <property type="entry name" value="Glyco_trans_2-like"/>
</dbReference>
<sequence length="230" mass="26849">MGLAAARNKGAKIAQGEYLLFLDADDELGKDVLTRALELLPNNENFGLICFRHESIFVDRFPKKSSKVQFSVTREKNFKAFILNKLAIIPSATMIKADVFQKTQFVKELKLSEDIPFFAQVIANYDCLYFDLVLTKMYKHSASMRHDLDRLLSSSYESVDVLFDEKVLPANLFKYRDMYKAKRALSMFRSLRRQGEVEKAKAYYREAIKLHPAFLLNWVYLKKYLLTKKW</sequence>
<feature type="domain" description="Glycosyltransferase 2-like" evidence="1">
    <location>
        <begin position="2"/>
        <end position="101"/>
    </location>
</feature>
<reference evidence="2 3" key="1">
    <citation type="journal article" date="2010" name="J. Bacteriol.">
        <title>Genome sequence of Lentisphaera araneosa HTCC2155T, the type species of the order Lentisphaerales in the phylum Lentisphaerae.</title>
        <authorList>
            <person name="Thrash J.C."/>
            <person name="Cho J.C."/>
            <person name="Vergin K.L."/>
            <person name="Morris R.M."/>
            <person name="Giovannoni S.J."/>
        </authorList>
    </citation>
    <scope>NUCLEOTIDE SEQUENCE [LARGE SCALE GENOMIC DNA]</scope>
    <source>
        <strain evidence="2 3">HTCC2155</strain>
    </source>
</reference>
<name>A6DL33_9BACT</name>
<keyword evidence="2" id="KW-0808">Transferase</keyword>
<organism evidence="2 3">
    <name type="scientific">Lentisphaera araneosa HTCC2155</name>
    <dbReference type="NCBI Taxonomy" id="313628"/>
    <lineage>
        <taxon>Bacteria</taxon>
        <taxon>Pseudomonadati</taxon>
        <taxon>Lentisphaerota</taxon>
        <taxon>Lentisphaeria</taxon>
        <taxon>Lentisphaerales</taxon>
        <taxon>Lentisphaeraceae</taxon>
        <taxon>Lentisphaera</taxon>
    </lineage>
</organism>
<comment type="caution">
    <text evidence="2">The sequence shown here is derived from an EMBL/GenBank/DDBJ whole genome shotgun (WGS) entry which is preliminary data.</text>
</comment>
<dbReference type="SUPFAM" id="SSF53448">
    <property type="entry name" value="Nucleotide-diphospho-sugar transferases"/>
    <property type="match status" value="1"/>
</dbReference>
<dbReference type="AlphaFoldDB" id="A6DL33"/>
<dbReference type="InterPro" id="IPR029044">
    <property type="entry name" value="Nucleotide-diphossugar_trans"/>
</dbReference>
<evidence type="ECO:0000259" key="1">
    <source>
        <dbReference type="Pfam" id="PF00535"/>
    </source>
</evidence>
<accession>A6DL33</accession>
<dbReference type="CDD" id="cd00761">
    <property type="entry name" value="Glyco_tranf_GTA_type"/>
    <property type="match status" value="1"/>
</dbReference>
<gene>
    <name evidence="2" type="ORF">LNTAR_20553</name>
</gene>
<dbReference type="Proteomes" id="UP000004947">
    <property type="component" value="Unassembled WGS sequence"/>
</dbReference>
<evidence type="ECO:0000313" key="2">
    <source>
        <dbReference type="EMBL" id="EDM27635.1"/>
    </source>
</evidence>
<dbReference type="eggNOG" id="COG1216">
    <property type="taxonomic scope" value="Bacteria"/>
</dbReference>
<evidence type="ECO:0000313" key="3">
    <source>
        <dbReference type="Proteomes" id="UP000004947"/>
    </source>
</evidence>
<protein>
    <submittedName>
        <fullName evidence="2">Glycosyl transferase</fullName>
    </submittedName>
</protein>
<dbReference type="Gene3D" id="3.90.550.10">
    <property type="entry name" value="Spore Coat Polysaccharide Biosynthesis Protein SpsA, Chain A"/>
    <property type="match status" value="1"/>
</dbReference>
<dbReference type="EMBL" id="ABCK01000008">
    <property type="protein sequence ID" value="EDM27635.1"/>
    <property type="molecule type" value="Genomic_DNA"/>
</dbReference>
<dbReference type="GO" id="GO:0016740">
    <property type="term" value="F:transferase activity"/>
    <property type="evidence" value="ECO:0007669"/>
    <property type="project" value="UniProtKB-KW"/>
</dbReference>
<keyword evidence="3" id="KW-1185">Reference proteome</keyword>
<dbReference type="Pfam" id="PF00535">
    <property type="entry name" value="Glycos_transf_2"/>
    <property type="match status" value="1"/>
</dbReference>
<dbReference type="RefSeq" id="WP_007278594.1">
    <property type="nucleotide sequence ID" value="NZ_ABCK01000008.1"/>
</dbReference>
<dbReference type="OrthoDB" id="9802649at2"/>